<protein>
    <submittedName>
        <fullName evidence="3">Uncharacterized protein</fullName>
    </submittedName>
</protein>
<feature type="transmembrane region" description="Helical" evidence="2">
    <location>
        <begin position="7"/>
        <end position="26"/>
    </location>
</feature>
<feature type="transmembrane region" description="Helical" evidence="2">
    <location>
        <begin position="135"/>
        <end position="153"/>
    </location>
</feature>
<reference evidence="3" key="2">
    <citation type="submission" date="2020-09" db="EMBL/GenBank/DDBJ databases">
        <authorList>
            <person name="Yu Y."/>
        </authorList>
    </citation>
    <scope>NUCLEOTIDE SEQUENCE</scope>
    <source>
        <strain evidence="3">KCTC 49039</strain>
    </source>
</reference>
<name>A0A927J270_9MICO</name>
<organism evidence="3 4">
    <name type="scientific">Cellulosimicrobium arenosum</name>
    <dbReference type="NCBI Taxonomy" id="2708133"/>
    <lineage>
        <taxon>Bacteria</taxon>
        <taxon>Bacillati</taxon>
        <taxon>Actinomycetota</taxon>
        <taxon>Actinomycetes</taxon>
        <taxon>Micrococcales</taxon>
        <taxon>Promicromonosporaceae</taxon>
        <taxon>Cellulosimicrobium</taxon>
    </lineage>
</organism>
<feature type="compositionally biased region" description="Basic and acidic residues" evidence="1">
    <location>
        <begin position="160"/>
        <end position="169"/>
    </location>
</feature>
<evidence type="ECO:0000256" key="2">
    <source>
        <dbReference type="SAM" id="Phobius"/>
    </source>
</evidence>
<accession>A0A927J270</accession>
<dbReference type="AlphaFoldDB" id="A0A927J270"/>
<feature type="transmembrane region" description="Helical" evidence="2">
    <location>
        <begin position="93"/>
        <end position="114"/>
    </location>
</feature>
<evidence type="ECO:0000313" key="4">
    <source>
        <dbReference type="Proteomes" id="UP000610846"/>
    </source>
</evidence>
<evidence type="ECO:0000256" key="1">
    <source>
        <dbReference type="SAM" id="MobiDB-lite"/>
    </source>
</evidence>
<feature type="transmembrane region" description="Helical" evidence="2">
    <location>
        <begin position="66"/>
        <end position="87"/>
    </location>
</feature>
<evidence type="ECO:0000313" key="3">
    <source>
        <dbReference type="EMBL" id="MBD8080546.1"/>
    </source>
</evidence>
<feature type="region of interest" description="Disordered" evidence="1">
    <location>
        <begin position="160"/>
        <end position="180"/>
    </location>
</feature>
<dbReference type="Proteomes" id="UP000610846">
    <property type="component" value="Unassembled WGS sequence"/>
</dbReference>
<gene>
    <name evidence="3" type="ORF">IF651_15940</name>
</gene>
<keyword evidence="2" id="KW-1133">Transmembrane helix</keyword>
<comment type="caution">
    <text evidence="3">The sequence shown here is derived from an EMBL/GenBank/DDBJ whole genome shotgun (WGS) entry which is preliminary data.</text>
</comment>
<proteinExistence type="predicted"/>
<feature type="transmembrane region" description="Helical" evidence="2">
    <location>
        <begin position="32"/>
        <end position="54"/>
    </location>
</feature>
<dbReference type="RefSeq" id="WP_191830117.1">
    <property type="nucleotide sequence ID" value="NZ_JACYHB010000016.1"/>
</dbReference>
<keyword evidence="2" id="KW-0472">Membrane</keyword>
<keyword evidence="4" id="KW-1185">Reference proteome</keyword>
<keyword evidence="2" id="KW-0812">Transmembrane</keyword>
<reference evidence="3" key="1">
    <citation type="journal article" date="2018" name="Curr. Microbiol.">
        <title>Cellulosimicrobium arenosum sp. nov., Isolated from Marine Sediment Sand.</title>
        <authorList>
            <person name="Oh M."/>
            <person name="Kim J.H."/>
            <person name="Yoon J.H."/>
            <person name="Schumann P."/>
            <person name="Kim W."/>
        </authorList>
    </citation>
    <scope>NUCLEOTIDE SEQUENCE</scope>
    <source>
        <strain evidence="3">KCTC 49039</strain>
    </source>
</reference>
<dbReference type="EMBL" id="JACYHB010000016">
    <property type="protein sequence ID" value="MBD8080546.1"/>
    <property type="molecule type" value="Genomic_DNA"/>
</dbReference>
<sequence length="180" mass="17946">MTGRAPLLRVLVGFALLGAGIVNLGLSRGTLPATGGLVALGLGTIEIPCALLTLADRRPRRLGAQALGRVAVGLLVVGSITQAALTVLGGQTLGSAVTAVAALQIAGAGTIGVLTRPELGSRPLPARRATTTVGALFVAAVVVATVTTFGLSGTEAAEHAVPHGDHHLPDLPGLHVRHQP</sequence>